<comment type="caution">
    <text evidence="1">The sequence shown here is derived from an EMBL/GenBank/DDBJ whole genome shotgun (WGS) entry which is preliminary data.</text>
</comment>
<dbReference type="Proteomes" id="UP000251960">
    <property type="component" value="Chromosome 1"/>
</dbReference>
<sequence length="120" mass="12694">MAHRSFSGPPEATSPPLSPLCPWIHGLFPAIELAVAPSSPLPNSSDPGATLAHACLNYDDLTTAERSGTARSHLFSLDLISPPSNSDRTARTAGYCFTHACLTRPVPHVSATRSRSSFPV</sequence>
<reference evidence="1" key="1">
    <citation type="journal article" date="2018" name="Nat. Genet.">
        <title>Extensive intraspecific gene order and gene structural variations between Mo17 and other maize genomes.</title>
        <authorList>
            <person name="Sun S."/>
            <person name="Zhou Y."/>
            <person name="Chen J."/>
            <person name="Shi J."/>
            <person name="Zhao H."/>
            <person name="Zhao H."/>
            <person name="Song W."/>
            <person name="Zhang M."/>
            <person name="Cui Y."/>
            <person name="Dong X."/>
            <person name="Liu H."/>
            <person name="Ma X."/>
            <person name="Jiao Y."/>
            <person name="Wang B."/>
            <person name="Wei X."/>
            <person name="Stein J.C."/>
            <person name="Glaubitz J.C."/>
            <person name="Lu F."/>
            <person name="Yu G."/>
            <person name="Liang C."/>
            <person name="Fengler K."/>
            <person name="Li B."/>
            <person name="Rafalski A."/>
            <person name="Schnable P.S."/>
            <person name="Ware D.H."/>
            <person name="Buckler E.S."/>
            <person name="Lai J."/>
        </authorList>
    </citation>
    <scope>NUCLEOTIDE SEQUENCE [LARGE SCALE GENOMIC DNA]</scope>
    <source>
        <tissue evidence="1">Seedling</tissue>
    </source>
</reference>
<proteinExistence type="predicted"/>
<gene>
    <name evidence="1" type="ORF">Zm00014a_016166</name>
</gene>
<dbReference type="AlphaFoldDB" id="A0A317YFP1"/>
<dbReference type="EMBL" id="NCVQ01000001">
    <property type="protein sequence ID" value="PWZ56681.1"/>
    <property type="molecule type" value="Genomic_DNA"/>
</dbReference>
<evidence type="ECO:0000313" key="1">
    <source>
        <dbReference type="EMBL" id="PWZ56681.1"/>
    </source>
</evidence>
<organism evidence="1">
    <name type="scientific">Zea mays</name>
    <name type="common">Maize</name>
    <dbReference type="NCBI Taxonomy" id="4577"/>
    <lineage>
        <taxon>Eukaryota</taxon>
        <taxon>Viridiplantae</taxon>
        <taxon>Streptophyta</taxon>
        <taxon>Embryophyta</taxon>
        <taxon>Tracheophyta</taxon>
        <taxon>Spermatophyta</taxon>
        <taxon>Magnoliopsida</taxon>
        <taxon>Liliopsida</taxon>
        <taxon>Poales</taxon>
        <taxon>Poaceae</taxon>
        <taxon>PACMAD clade</taxon>
        <taxon>Panicoideae</taxon>
        <taxon>Andropogonodae</taxon>
        <taxon>Andropogoneae</taxon>
        <taxon>Tripsacinae</taxon>
        <taxon>Zea</taxon>
    </lineage>
</organism>
<protein>
    <submittedName>
        <fullName evidence="1">Uncharacterized protein</fullName>
    </submittedName>
</protein>
<name>A0A317YFP1_MAIZE</name>
<accession>A0A317YFP1</accession>